<dbReference type="PANTHER" id="PTHR43861">
    <property type="entry name" value="TRANS-ACONITATE 2-METHYLTRANSFERASE-RELATED"/>
    <property type="match status" value="1"/>
</dbReference>
<dbReference type="AlphaFoldDB" id="A0A3S0ZPD1"/>
<dbReference type="Pfam" id="PF13489">
    <property type="entry name" value="Methyltransf_23"/>
    <property type="match status" value="1"/>
</dbReference>
<dbReference type="STRING" id="211165.GCA_000317285_02598"/>
<dbReference type="Proteomes" id="UP000268857">
    <property type="component" value="Unassembled WGS sequence"/>
</dbReference>
<dbReference type="Gene3D" id="3.40.50.150">
    <property type="entry name" value="Vaccinia Virus protein VP39"/>
    <property type="match status" value="1"/>
</dbReference>
<dbReference type="CDD" id="cd02440">
    <property type="entry name" value="AdoMet_MTases"/>
    <property type="match status" value="1"/>
</dbReference>
<dbReference type="SUPFAM" id="SSF53335">
    <property type="entry name" value="S-adenosyl-L-methionine-dependent methyltransferases"/>
    <property type="match status" value="1"/>
</dbReference>
<proteinExistence type="predicted"/>
<gene>
    <name evidence="1" type="ORF">PCC6912_41740</name>
</gene>
<evidence type="ECO:0000313" key="2">
    <source>
        <dbReference type="Proteomes" id="UP000268857"/>
    </source>
</evidence>
<protein>
    <recommendedName>
        <fullName evidence="3">Methyltransferase type 11 domain-containing protein</fullName>
    </recommendedName>
</protein>
<evidence type="ECO:0000313" key="1">
    <source>
        <dbReference type="EMBL" id="RUR76770.1"/>
    </source>
</evidence>
<dbReference type="RefSeq" id="WP_016876333.1">
    <property type="nucleotide sequence ID" value="NZ_AJLN01000074.1"/>
</dbReference>
<reference evidence="1 2" key="1">
    <citation type="journal article" date="2019" name="Genome Biol. Evol.">
        <title>Day and night: Metabolic profiles and evolutionary relationships of six axenic non-marine cyanobacteria.</title>
        <authorList>
            <person name="Will S.E."/>
            <person name="Henke P."/>
            <person name="Boedeker C."/>
            <person name="Huang S."/>
            <person name="Brinkmann H."/>
            <person name="Rohde M."/>
            <person name="Jarek M."/>
            <person name="Friedl T."/>
            <person name="Seufert S."/>
            <person name="Schumacher M."/>
            <person name="Overmann J."/>
            <person name="Neumann-Schaal M."/>
            <person name="Petersen J."/>
        </authorList>
    </citation>
    <scope>NUCLEOTIDE SEQUENCE [LARGE SCALE GENOMIC DNA]</scope>
    <source>
        <strain evidence="1 2">PCC 6912</strain>
    </source>
</reference>
<dbReference type="InterPro" id="IPR029063">
    <property type="entry name" value="SAM-dependent_MTases_sf"/>
</dbReference>
<keyword evidence="2" id="KW-1185">Reference proteome</keyword>
<dbReference type="EMBL" id="RSCJ01000019">
    <property type="protein sequence ID" value="RUR76770.1"/>
    <property type="molecule type" value="Genomic_DNA"/>
</dbReference>
<name>A0A3S0ZPD1_CHLFR</name>
<organism evidence="1 2">
    <name type="scientific">Chlorogloeopsis fritschii PCC 6912</name>
    <dbReference type="NCBI Taxonomy" id="211165"/>
    <lineage>
        <taxon>Bacteria</taxon>
        <taxon>Bacillati</taxon>
        <taxon>Cyanobacteriota</taxon>
        <taxon>Cyanophyceae</taxon>
        <taxon>Nostocales</taxon>
        <taxon>Chlorogloeopsidaceae</taxon>
        <taxon>Chlorogloeopsis</taxon>
    </lineage>
</organism>
<comment type="caution">
    <text evidence="1">The sequence shown here is derived from an EMBL/GenBank/DDBJ whole genome shotgun (WGS) entry which is preliminary data.</text>
</comment>
<evidence type="ECO:0008006" key="3">
    <source>
        <dbReference type="Google" id="ProtNLM"/>
    </source>
</evidence>
<dbReference type="OrthoDB" id="517750at2"/>
<sequence length="242" mass="28482">MSKLANHTLYKEIKKLYYSLINHDYDLPIILNFCNKYSHNNHKEYRILDVGCGYGRKISLLQQTGYKVLGVDINSQLIEINQNQGLNCVTVEDFVHTNESQFDIILMSHIIEHFSPSDLKDFMDGYLDRLKSGGYLIIATPLFTNYFYDDFDHVKPYSPLSIMMVFGKQASQVQYYSRNKLHLIDLKYRKRHYRSTYVRGKYLKSTTTRFYQFVELINSLLFHISLGFFGKKDGWVGVFKKV</sequence>
<accession>A0A3S0ZPD1</accession>